<feature type="non-terminal residue" evidence="1">
    <location>
        <position position="1"/>
    </location>
</feature>
<proteinExistence type="predicted"/>
<evidence type="ECO:0000313" key="1">
    <source>
        <dbReference type="EMBL" id="CAG8700116.1"/>
    </source>
</evidence>
<organism evidence="1 2">
    <name type="scientific">Acaulospora colombiana</name>
    <dbReference type="NCBI Taxonomy" id="27376"/>
    <lineage>
        <taxon>Eukaryota</taxon>
        <taxon>Fungi</taxon>
        <taxon>Fungi incertae sedis</taxon>
        <taxon>Mucoromycota</taxon>
        <taxon>Glomeromycotina</taxon>
        <taxon>Glomeromycetes</taxon>
        <taxon>Diversisporales</taxon>
        <taxon>Acaulosporaceae</taxon>
        <taxon>Acaulospora</taxon>
    </lineage>
</organism>
<accession>A0ACA9PB69</accession>
<dbReference type="Proteomes" id="UP000789525">
    <property type="component" value="Unassembled WGS sequence"/>
</dbReference>
<evidence type="ECO:0000313" key="2">
    <source>
        <dbReference type="Proteomes" id="UP000789525"/>
    </source>
</evidence>
<dbReference type="EMBL" id="CAJVPT010032056">
    <property type="protein sequence ID" value="CAG8700116.1"/>
    <property type="molecule type" value="Genomic_DNA"/>
</dbReference>
<keyword evidence="2" id="KW-1185">Reference proteome</keyword>
<gene>
    <name evidence="1" type="ORF">ACOLOM_LOCUS10206</name>
</gene>
<protein>
    <submittedName>
        <fullName evidence="1">4244_t:CDS:1</fullName>
    </submittedName>
</protein>
<sequence length="40" mass="4479">LAKPVVAFTTRLEDRVGRLLCSMGLNQEVAQFMGSRRDGR</sequence>
<reference evidence="1" key="1">
    <citation type="submission" date="2021-06" db="EMBL/GenBank/DDBJ databases">
        <authorList>
            <person name="Kallberg Y."/>
            <person name="Tangrot J."/>
            <person name="Rosling A."/>
        </authorList>
    </citation>
    <scope>NUCLEOTIDE SEQUENCE</scope>
    <source>
        <strain evidence="1">CL356</strain>
    </source>
</reference>
<name>A0ACA9PB69_9GLOM</name>
<comment type="caution">
    <text evidence="1">The sequence shown here is derived from an EMBL/GenBank/DDBJ whole genome shotgun (WGS) entry which is preliminary data.</text>
</comment>